<feature type="domain" description="ABC transmembrane type-1" evidence="8">
    <location>
        <begin position="66"/>
        <end position="259"/>
    </location>
</feature>
<evidence type="ECO:0000256" key="3">
    <source>
        <dbReference type="ARBA" id="ARBA00022475"/>
    </source>
</evidence>
<evidence type="ECO:0000256" key="1">
    <source>
        <dbReference type="ARBA" id="ARBA00004651"/>
    </source>
</evidence>
<keyword evidence="3" id="KW-1003">Cell membrane</keyword>
<evidence type="ECO:0000256" key="7">
    <source>
        <dbReference type="RuleBase" id="RU363032"/>
    </source>
</evidence>
<protein>
    <submittedName>
        <fullName evidence="9">Multiple sugar transport system permease protein</fullName>
    </submittedName>
</protein>
<feature type="transmembrane region" description="Helical" evidence="7">
    <location>
        <begin position="12"/>
        <end position="32"/>
    </location>
</feature>
<keyword evidence="2 7" id="KW-0813">Transport</keyword>
<evidence type="ECO:0000313" key="10">
    <source>
        <dbReference type="Proteomes" id="UP000182977"/>
    </source>
</evidence>
<keyword evidence="9" id="KW-0762">Sugar transport</keyword>
<dbReference type="PROSITE" id="PS50928">
    <property type="entry name" value="ABC_TM1"/>
    <property type="match status" value="1"/>
</dbReference>
<dbReference type="GO" id="GO:0005886">
    <property type="term" value="C:plasma membrane"/>
    <property type="evidence" value="ECO:0007669"/>
    <property type="project" value="UniProtKB-SubCell"/>
</dbReference>
<evidence type="ECO:0000256" key="6">
    <source>
        <dbReference type="ARBA" id="ARBA00023136"/>
    </source>
</evidence>
<dbReference type="PANTHER" id="PTHR43744">
    <property type="entry name" value="ABC TRANSPORTER PERMEASE PROTEIN MG189-RELATED-RELATED"/>
    <property type="match status" value="1"/>
</dbReference>
<dbReference type="AlphaFoldDB" id="A0A1H2HAM1"/>
<dbReference type="InterPro" id="IPR035906">
    <property type="entry name" value="MetI-like_sf"/>
</dbReference>
<reference evidence="10" key="1">
    <citation type="submission" date="2016-10" db="EMBL/GenBank/DDBJ databases">
        <authorList>
            <person name="Varghese N."/>
            <person name="Submissions S."/>
        </authorList>
    </citation>
    <scope>NUCLEOTIDE SEQUENCE [LARGE SCALE GENOMIC DNA]</scope>
    <source>
        <strain evidence="10">DSM 45079</strain>
    </source>
</reference>
<dbReference type="GO" id="GO:0055085">
    <property type="term" value="P:transmembrane transport"/>
    <property type="evidence" value="ECO:0007669"/>
    <property type="project" value="InterPro"/>
</dbReference>
<dbReference type="CDD" id="cd06261">
    <property type="entry name" value="TM_PBP2"/>
    <property type="match status" value="1"/>
</dbReference>
<dbReference type="InterPro" id="IPR000515">
    <property type="entry name" value="MetI-like"/>
</dbReference>
<keyword evidence="4 7" id="KW-0812">Transmembrane</keyword>
<proteinExistence type="inferred from homology"/>
<dbReference type="EMBL" id="LT629791">
    <property type="protein sequence ID" value="SDU28852.1"/>
    <property type="molecule type" value="Genomic_DNA"/>
</dbReference>
<feature type="transmembrane region" description="Helical" evidence="7">
    <location>
        <begin position="178"/>
        <end position="203"/>
    </location>
</feature>
<dbReference type="Pfam" id="PF00528">
    <property type="entry name" value="BPD_transp_1"/>
    <property type="match status" value="1"/>
</dbReference>
<feature type="transmembrane region" description="Helical" evidence="7">
    <location>
        <begin position="103"/>
        <end position="125"/>
    </location>
</feature>
<name>A0A1H2HAM1_9ACTN</name>
<dbReference type="SUPFAM" id="SSF161098">
    <property type="entry name" value="MetI-like"/>
    <property type="match status" value="1"/>
</dbReference>
<dbReference type="OrthoDB" id="9794684at2"/>
<feature type="transmembrane region" description="Helical" evidence="7">
    <location>
        <begin position="238"/>
        <end position="259"/>
    </location>
</feature>
<dbReference type="Gene3D" id="1.10.3720.10">
    <property type="entry name" value="MetI-like"/>
    <property type="match status" value="1"/>
</dbReference>
<feature type="transmembrane region" description="Helical" evidence="7">
    <location>
        <begin position="70"/>
        <end position="91"/>
    </location>
</feature>
<feature type="transmembrane region" description="Helical" evidence="7">
    <location>
        <begin position="137"/>
        <end position="157"/>
    </location>
</feature>
<sequence length="274" mass="30243">MRLQQAIGRTSFWVFGGGLAIMFLVPLIWTAVASVSPHGATAQQEGYGFNNYRTLTEYDAGLPTYLWNSAYVSILTVVFTLVLSLLGGYAFARFRFPGRDALFLLIIAILMVPYATLLVPLWVLMGELGLRNSLTGLALVLTLYQLPFSMFMMRISFEAVPREIEESALVDGCGTFGVLRRVLVFAVWPGMITVGLFAFLHAWNDFIAPLFMINDSSRYPLSLAIATLRQQTMGAVDFGATQAGVVIMALPCLLLFVLLQRHYVRGFMSGALKG</sequence>
<evidence type="ECO:0000313" key="9">
    <source>
        <dbReference type="EMBL" id="SDU28852.1"/>
    </source>
</evidence>
<evidence type="ECO:0000259" key="8">
    <source>
        <dbReference type="PROSITE" id="PS50928"/>
    </source>
</evidence>
<accession>A0A1H2HAM1</accession>
<gene>
    <name evidence="9" type="ORF">SAMN04488563_0931</name>
</gene>
<organism evidence="9 10">
    <name type="scientific">Jiangella alkaliphila</name>
    <dbReference type="NCBI Taxonomy" id="419479"/>
    <lineage>
        <taxon>Bacteria</taxon>
        <taxon>Bacillati</taxon>
        <taxon>Actinomycetota</taxon>
        <taxon>Actinomycetes</taxon>
        <taxon>Jiangellales</taxon>
        <taxon>Jiangellaceae</taxon>
        <taxon>Jiangella</taxon>
    </lineage>
</organism>
<comment type="similarity">
    <text evidence="7">Belongs to the binding-protein-dependent transport system permease family.</text>
</comment>
<keyword evidence="10" id="KW-1185">Reference proteome</keyword>
<comment type="subcellular location">
    <subcellularLocation>
        <location evidence="1 7">Cell membrane</location>
        <topology evidence="1 7">Multi-pass membrane protein</topology>
    </subcellularLocation>
</comment>
<keyword evidence="5 7" id="KW-1133">Transmembrane helix</keyword>
<evidence type="ECO:0000256" key="4">
    <source>
        <dbReference type="ARBA" id="ARBA00022692"/>
    </source>
</evidence>
<dbReference type="Proteomes" id="UP000182977">
    <property type="component" value="Chromosome I"/>
</dbReference>
<evidence type="ECO:0000256" key="5">
    <source>
        <dbReference type="ARBA" id="ARBA00022989"/>
    </source>
</evidence>
<evidence type="ECO:0000256" key="2">
    <source>
        <dbReference type="ARBA" id="ARBA00022448"/>
    </source>
</evidence>
<dbReference type="RefSeq" id="WP_046767142.1">
    <property type="nucleotide sequence ID" value="NZ_KQ061220.1"/>
</dbReference>
<dbReference type="STRING" id="419479.SAMN04488563_0931"/>
<keyword evidence="6 7" id="KW-0472">Membrane</keyword>
<dbReference type="PANTHER" id="PTHR43744:SF12">
    <property type="entry name" value="ABC TRANSPORTER PERMEASE PROTEIN MG189-RELATED"/>
    <property type="match status" value="1"/>
</dbReference>